<dbReference type="EMBL" id="AFHQ01000042">
    <property type="protein sequence ID" value="EGK58954.1"/>
    <property type="molecule type" value="Genomic_DNA"/>
</dbReference>
<dbReference type="Proteomes" id="UP000004067">
    <property type="component" value="Unassembled WGS sequence"/>
</dbReference>
<evidence type="ECO:0000313" key="3">
    <source>
        <dbReference type="EMBL" id="EGK58954.1"/>
    </source>
</evidence>
<dbReference type="AlphaFoldDB" id="F5RNI5"/>
<dbReference type="STRING" id="888060.HMPREF9081_1821"/>
<dbReference type="PROSITE" id="PS51257">
    <property type="entry name" value="PROKAR_LIPOPROTEIN"/>
    <property type="match status" value="1"/>
</dbReference>
<gene>
    <name evidence="3" type="primary">tas</name>
    <name evidence="3" type="ORF">HMPREF9081_1821</name>
</gene>
<dbReference type="SUPFAM" id="SSF51430">
    <property type="entry name" value="NAD(P)-linked oxidoreductase"/>
    <property type="match status" value="1"/>
</dbReference>
<proteinExistence type="predicted"/>
<name>F5RNI5_9FIRM</name>
<dbReference type="PANTHER" id="PTHR43625:SF77">
    <property type="entry name" value="ALDO-KETO REDUCTASE"/>
    <property type="match status" value="1"/>
</dbReference>
<dbReference type="GO" id="GO:0005737">
    <property type="term" value="C:cytoplasm"/>
    <property type="evidence" value="ECO:0007669"/>
    <property type="project" value="TreeGrafter"/>
</dbReference>
<evidence type="ECO:0000259" key="2">
    <source>
        <dbReference type="Pfam" id="PF00248"/>
    </source>
</evidence>
<dbReference type="eggNOG" id="COG0667">
    <property type="taxonomic scope" value="Bacteria"/>
</dbReference>
<dbReference type="Gene3D" id="3.20.20.100">
    <property type="entry name" value="NADP-dependent oxidoreductase domain"/>
    <property type="match status" value="1"/>
</dbReference>
<reference evidence="3 4" key="1">
    <citation type="submission" date="2011-04" db="EMBL/GenBank/DDBJ databases">
        <authorList>
            <person name="Muzny D."/>
            <person name="Qin X."/>
            <person name="Deng J."/>
            <person name="Jiang H."/>
            <person name="Liu Y."/>
            <person name="Qu J."/>
            <person name="Song X.-Z."/>
            <person name="Zhang L."/>
            <person name="Thornton R."/>
            <person name="Coyle M."/>
            <person name="Francisco L."/>
            <person name="Jackson L."/>
            <person name="Javaid M."/>
            <person name="Korchina V."/>
            <person name="Kovar C."/>
            <person name="Mata R."/>
            <person name="Mathew T."/>
            <person name="Ngo R."/>
            <person name="Nguyen L."/>
            <person name="Nguyen N."/>
            <person name="Okwuonu G."/>
            <person name="Ongeri F."/>
            <person name="Pham C."/>
            <person name="Simmons D."/>
            <person name="Wilczek-Boney K."/>
            <person name="Hale W."/>
            <person name="Jakkamsetti A."/>
            <person name="Pham P."/>
            <person name="Ruth R."/>
            <person name="San Lucas F."/>
            <person name="Warren J."/>
            <person name="Zhang J."/>
            <person name="Zhao Z."/>
            <person name="Zhou C."/>
            <person name="Zhu D."/>
            <person name="Lee S."/>
            <person name="Bess C."/>
            <person name="Blankenburg K."/>
            <person name="Forbes L."/>
            <person name="Fu Q."/>
            <person name="Gubbala S."/>
            <person name="Hirani K."/>
            <person name="Jayaseelan J.C."/>
            <person name="Lara F."/>
            <person name="Munidasa M."/>
            <person name="Palculict T."/>
            <person name="Patil S."/>
            <person name="Pu L.-L."/>
            <person name="Saada N."/>
            <person name="Tang L."/>
            <person name="Weissenberger G."/>
            <person name="Zhu Y."/>
            <person name="Hemphill L."/>
            <person name="Shang Y."/>
            <person name="Youmans B."/>
            <person name="Ayvaz T."/>
            <person name="Ross M."/>
            <person name="Santibanez J."/>
            <person name="Aqrawi P."/>
            <person name="Gross S."/>
            <person name="Joshi V."/>
            <person name="Fowler G."/>
            <person name="Nazareth L."/>
            <person name="Reid J."/>
            <person name="Worley K."/>
            <person name="Petrosino J."/>
            <person name="Highlander S."/>
            <person name="Gibbs R."/>
        </authorList>
    </citation>
    <scope>NUCLEOTIDE SEQUENCE [LARGE SCALE GENOMIC DNA]</scope>
    <source>
        <strain evidence="3 4">DSM 2778</strain>
    </source>
</reference>
<evidence type="ECO:0000256" key="1">
    <source>
        <dbReference type="ARBA" id="ARBA00023002"/>
    </source>
</evidence>
<dbReference type="InterPro" id="IPR023210">
    <property type="entry name" value="NADP_OxRdtase_dom"/>
</dbReference>
<keyword evidence="4" id="KW-1185">Reference proteome</keyword>
<dbReference type="EC" id="1.1.1.122" evidence="3"/>
<dbReference type="HOGENOM" id="CLU_023205_2_1_9"/>
<keyword evidence="1 3" id="KW-0560">Oxidoreductase</keyword>
<dbReference type="InterPro" id="IPR036812">
    <property type="entry name" value="NAD(P)_OxRdtase_dom_sf"/>
</dbReference>
<dbReference type="CDD" id="cd19078">
    <property type="entry name" value="AKR_AKR13C1_2"/>
    <property type="match status" value="1"/>
</dbReference>
<accession>F5RNI5</accession>
<evidence type="ECO:0000313" key="4">
    <source>
        <dbReference type="Proteomes" id="UP000004067"/>
    </source>
</evidence>
<dbReference type="PANTHER" id="PTHR43625">
    <property type="entry name" value="AFLATOXIN B1 ALDEHYDE REDUCTASE"/>
    <property type="match status" value="1"/>
</dbReference>
<sequence>MEMWKGSIMNYRKLGNLIVSSVGLGCMGMSQSYGAPADKKEMCELIAAAVDMGITLFDTAEVYGTPDDPHDNEKLVGAALAPYRDKVILATKFGIHFDMSLLKENKSPVVPDARPEVIRASVDSSLQRLGTDYIDLYYQHRVDPKIPVEEVAGVMGDLIKEGKIRHWGISEATEEDIRRAHTVCPLTAVQNRYSMMARAYEALFPVLEKLNIGFVAFSPFANGVLTGAYDKNTAFEVGDMRANMPQFSAAAMEENGQLLALLRGLAEEKGATCGQIALAWMLCKKSYIVPIPGTCKRERLVENAGAADILLNAEEITGIDECLERIPMSAVFGVMRR</sequence>
<feature type="domain" description="NADP-dependent oxidoreductase" evidence="2">
    <location>
        <begin position="22"/>
        <end position="324"/>
    </location>
</feature>
<dbReference type="Pfam" id="PF00248">
    <property type="entry name" value="Aldo_ket_red"/>
    <property type="match status" value="1"/>
</dbReference>
<protein>
    <submittedName>
        <fullName evidence="3">Aldo/keto reductase family oxidoreductase</fullName>
        <ecNumber evidence="3">1.1.1.122</ecNumber>
    </submittedName>
</protein>
<organism evidence="3 4">
    <name type="scientific">Centipeda periodontii DSM 2778</name>
    <dbReference type="NCBI Taxonomy" id="888060"/>
    <lineage>
        <taxon>Bacteria</taxon>
        <taxon>Bacillati</taxon>
        <taxon>Bacillota</taxon>
        <taxon>Negativicutes</taxon>
        <taxon>Selenomonadales</taxon>
        <taxon>Selenomonadaceae</taxon>
        <taxon>Centipeda</taxon>
    </lineage>
</organism>
<dbReference type="GO" id="GO:0047834">
    <property type="term" value="F:D-threo-aldose 1-dehydrogenase activity"/>
    <property type="evidence" value="ECO:0007669"/>
    <property type="project" value="UniProtKB-EC"/>
</dbReference>
<comment type="caution">
    <text evidence="3">The sequence shown here is derived from an EMBL/GenBank/DDBJ whole genome shotgun (WGS) entry which is preliminary data.</text>
</comment>
<dbReference type="InterPro" id="IPR050791">
    <property type="entry name" value="Aldo-Keto_reductase"/>
</dbReference>